<dbReference type="AlphaFoldDB" id="A0A382YXK7"/>
<protein>
    <recommendedName>
        <fullName evidence="2">Peptidase MA-like domain-containing protein</fullName>
    </recommendedName>
</protein>
<organism evidence="1">
    <name type="scientific">marine metagenome</name>
    <dbReference type="NCBI Taxonomy" id="408172"/>
    <lineage>
        <taxon>unclassified sequences</taxon>
        <taxon>metagenomes</taxon>
        <taxon>ecological metagenomes</taxon>
    </lineage>
</organism>
<reference evidence="1" key="1">
    <citation type="submission" date="2018-05" db="EMBL/GenBank/DDBJ databases">
        <authorList>
            <person name="Lanie J.A."/>
            <person name="Ng W.-L."/>
            <person name="Kazmierczak K.M."/>
            <person name="Andrzejewski T.M."/>
            <person name="Davidsen T.M."/>
            <person name="Wayne K.J."/>
            <person name="Tettelin H."/>
            <person name="Glass J.I."/>
            <person name="Rusch D."/>
            <person name="Podicherti R."/>
            <person name="Tsui H.-C.T."/>
            <person name="Winkler M.E."/>
        </authorList>
    </citation>
    <scope>NUCLEOTIDE SEQUENCE</scope>
</reference>
<proteinExistence type="predicted"/>
<feature type="non-terminal residue" evidence="1">
    <location>
        <position position="253"/>
    </location>
</feature>
<evidence type="ECO:0000313" key="1">
    <source>
        <dbReference type="EMBL" id="SVD88016.1"/>
    </source>
</evidence>
<accession>A0A382YXK7</accession>
<dbReference type="EMBL" id="UINC01179368">
    <property type="protein sequence ID" value="SVD88016.1"/>
    <property type="molecule type" value="Genomic_DNA"/>
</dbReference>
<feature type="non-terminal residue" evidence="1">
    <location>
        <position position="1"/>
    </location>
</feature>
<sequence length="253" mass="29449">VKYFPIVFSITLSFLNATGAWMMSQRSHGELKWNTIATEHFDIHYHTGIRDIAVKGASMAEQIRPVLMQQMGLDTLRRLDIAFTTEDEILNGFAMPGNYTVIWVDQNDAGLWTGNEKWLRTVLAHELQHLVFFNTVKGPWWLPEPMNSLVAGVPGWVVEGLAEYYTEKWRPFRFDISHKGHVIRNTVHRIQDPHNDGFSKSLYLADRFGDSTITKILNHRNKAGFLYFESSFKKYTGIKLKQFNEDWRRHMNT</sequence>
<evidence type="ECO:0008006" key="2">
    <source>
        <dbReference type="Google" id="ProtNLM"/>
    </source>
</evidence>
<gene>
    <name evidence="1" type="ORF">METZ01_LOCUS440870</name>
</gene>
<name>A0A382YXK7_9ZZZZ</name>